<evidence type="ECO:0000256" key="6">
    <source>
        <dbReference type="ARBA" id="ARBA00022833"/>
    </source>
</evidence>
<feature type="compositionally biased region" description="Basic and acidic residues" evidence="13">
    <location>
        <begin position="1"/>
        <end position="12"/>
    </location>
</feature>
<evidence type="ECO:0000313" key="15">
    <source>
        <dbReference type="EMBL" id="CAD1828603.1"/>
    </source>
</evidence>
<evidence type="ECO:0000256" key="8">
    <source>
        <dbReference type="ARBA" id="ARBA00023242"/>
    </source>
</evidence>
<evidence type="ECO:0000259" key="14">
    <source>
        <dbReference type="PROSITE" id="PS51479"/>
    </source>
</evidence>
<reference evidence="15" key="1">
    <citation type="submission" date="2020-07" db="EMBL/GenBank/DDBJ databases">
        <authorList>
            <person name="Lin J."/>
        </authorList>
    </citation>
    <scope>NUCLEOTIDE SEQUENCE</scope>
</reference>
<dbReference type="Pfam" id="PF04181">
    <property type="entry name" value="RPAP2_Rtr1"/>
    <property type="match status" value="1"/>
</dbReference>
<dbReference type="GO" id="GO:0005737">
    <property type="term" value="C:cytoplasm"/>
    <property type="evidence" value="ECO:0007669"/>
    <property type="project" value="TreeGrafter"/>
</dbReference>
<dbReference type="PANTHER" id="PTHR14732:SF0">
    <property type="entry name" value="RNA POLYMERASE II SUBUNIT B1 CTD PHOSPHATASE RPAP2-RELATED"/>
    <property type="match status" value="1"/>
</dbReference>
<dbReference type="GO" id="GO:0008420">
    <property type="term" value="F:RNA polymerase II CTD heptapeptide repeat phosphatase activity"/>
    <property type="evidence" value="ECO:0007669"/>
    <property type="project" value="UniProtKB-UniRule"/>
</dbReference>
<dbReference type="PANTHER" id="PTHR14732">
    <property type="entry name" value="RNA POLYMERASE II SUBUNIT B1 CTD PHOSPHATASE RPAP2-RELATED"/>
    <property type="match status" value="1"/>
</dbReference>
<keyword evidence="5 12" id="KW-0378">Hydrolase</keyword>
<dbReference type="EMBL" id="LR862147">
    <property type="protein sequence ID" value="CAD1828603.1"/>
    <property type="molecule type" value="Genomic_DNA"/>
</dbReference>
<evidence type="ECO:0000256" key="3">
    <source>
        <dbReference type="ARBA" id="ARBA00022723"/>
    </source>
</evidence>
<dbReference type="AlphaFoldDB" id="A0A6V7PCX1"/>
<feature type="compositionally biased region" description="Low complexity" evidence="13">
    <location>
        <begin position="13"/>
        <end position="23"/>
    </location>
</feature>
<comment type="function">
    <text evidence="12">Putative RNA polymerase II subunit B1 C-terminal domain (CTD) phosphatase involved in RNA polymerase II transcription regulation.</text>
</comment>
<organism evidence="15">
    <name type="scientific">Ananas comosus var. bracteatus</name>
    <name type="common">red pineapple</name>
    <dbReference type="NCBI Taxonomy" id="296719"/>
    <lineage>
        <taxon>Eukaryota</taxon>
        <taxon>Viridiplantae</taxon>
        <taxon>Streptophyta</taxon>
        <taxon>Embryophyta</taxon>
        <taxon>Tracheophyta</taxon>
        <taxon>Spermatophyta</taxon>
        <taxon>Magnoliopsida</taxon>
        <taxon>Liliopsida</taxon>
        <taxon>Poales</taxon>
        <taxon>Bromeliaceae</taxon>
        <taxon>Bromelioideae</taxon>
        <taxon>Ananas</taxon>
    </lineage>
</organism>
<dbReference type="Gene3D" id="1.25.40.820">
    <property type="match status" value="1"/>
</dbReference>
<evidence type="ECO:0000256" key="13">
    <source>
        <dbReference type="SAM" id="MobiDB-lite"/>
    </source>
</evidence>
<feature type="compositionally biased region" description="Polar residues" evidence="13">
    <location>
        <begin position="48"/>
        <end position="64"/>
    </location>
</feature>
<gene>
    <name evidence="15" type="ORF">CB5_LOCUS11814</name>
</gene>
<feature type="compositionally biased region" description="Pro residues" evidence="13">
    <location>
        <begin position="24"/>
        <end position="33"/>
    </location>
</feature>
<keyword evidence="7 12" id="KW-0904">Protein phosphatase</keyword>
<keyword evidence="3 12" id="KW-0479">Metal-binding</keyword>
<feature type="region of interest" description="Disordered" evidence="13">
    <location>
        <begin position="1"/>
        <end position="81"/>
    </location>
</feature>
<evidence type="ECO:0000256" key="10">
    <source>
        <dbReference type="ARBA" id="ARBA00048336"/>
    </source>
</evidence>
<sequence length="757" mass="81108">MADSVDRLRDAAAELARTGAAATPPAPPPPPPSSTLMGDLLEEDVTQAIYNGSNTLETPNLDSAPSSPPPPPPPPLLQTPMAAASAATVAAAVHRIQLALLDGAARSEGHLLAAGALLSRADYEDVVVERTIAGLCGHPLCPNSLPSDRPRRGRFRVALREHRVYDLEETYKYCSQRCVVASRAFSAALAPERSADLSPSRVEKVLALFADAVEEKDQAAGLGKEGDLGFSKLTITEKDDAGGGDVSLDEWIGPSNAIEGYVPQYDSKKGLKAKANAKEKGVKKAENSIGSEVGFTTTGFVGDEVDGVSSWSIRTQDISEGIAKKLEDMALEEKKIKKQKTTKSSSKSSKPKQTKKASGSKSSEVDFTSVIIVGNETSTKTPNFGQIDAKQLDVRSAVIAGNQASVASSKAPLIGSQYHEELGNGIDSREKKIPALRSSLKTKGSKTRRNSVKWADEVTTASGMERKGTHEGSTNSHVSSEGDDGASLRLASAEACAAALTWAAEAVTSGTSEVEDAVSEAGIVLLPQPQHVDGRGGEEGEDNFEFDRGVVKWPKKTVILDTDMFEVEDSWHDTPPEGFSLTLSSFATLWMALFGWITCSSLAYIYGCDESAEEDFLMVNGREYPRKIVLKDDRSSEIRQTIDGCVSRALLGLVMSLRLPVPVSTLEKNLGLLLDTMSFVEALPSFKTRQWQVIVLLFLDALSAHRLPALAPHMTNKNMLLHKVLNAAQVSGEEYDSMRDLLLPMGRSPDLSMLSGV</sequence>
<evidence type="ECO:0000256" key="5">
    <source>
        <dbReference type="ARBA" id="ARBA00022801"/>
    </source>
</evidence>
<dbReference type="GO" id="GO:0008270">
    <property type="term" value="F:zinc ion binding"/>
    <property type="evidence" value="ECO:0007669"/>
    <property type="project" value="UniProtKB-KW"/>
</dbReference>
<name>A0A6V7PCX1_ANACO</name>
<dbReference type="PROSITE" id="PS51479">
    <property type="entry name" value="ZF_RTR1"/>
    <property type="match status" value="1"/>
</dbReference>
<evidence type="ECO:0000256" key="12">
    <source>
        <dbReference type="RuleBase" id="RU367080"/>
    </source>
</evidence>
<keyword evidence="6 12" id="KW-0862">Zinc</keyword>
<proteinExistence type="inferred from homology"/>
<evidence type="ECO:0000256" key="1">
    <source>
        <dbReference type="ARBA" id="ARBA00004123"/>
    </source>
</evidence>
<dbReference type="InterPro" id="IPR038534">
    <property type="entry name" value="Rtr1/RPAP2_sf"/>
</dbReference>
<evidence type="ECO:0000256" key="11">
    <source>
        <dbReference type="PROSITE-ProRule" id="PRU00812"/>
    </source>
</evidence>
<feature type="region of interest" description="Disordered" evidence="13">
    <location>
        <begin position="335"/>
        <end position="361"/>
    </location>
</feature>
<keyword evidence="4 12" id="KW-0863">Zinc-finger</keyword>
<feature type="compositionally biased region" description="Pro residues" evidence="13">
    <location>
        <begin position="66"/>
        <end position="77"/>
    </location>
</feature>
<evidence type="ECO:0000256" key="9">
    <source>
        <dbReference type="ARBA" id="ARBA00047761"/>
    </source>
</evidence>
<dbReference type="InterPro" id="IPR007308">
    <property type="entry name" value="Rtr1/RPAP2_dom"/>
</dbReference>
<dbReference type="InterPro" id="IPR039693">
    <property type="entry name" value="Rtr1/RPAP2"/>
</dbReference>
<feature type="domain" description="RTR1-type" evidence="14">
    <location>
        <begin position="113"/>
        <end position="199"/>
    </location>
</feature>
<dbReference type="GO" id="GO:0043175">
    <property type="term" value="F:RNA polymerase core enzyme binding"/>
    <property type="evidence" value="ECO:0007669"/>
    <property type="project" value="UniProtKB-UniRule"/>
</dbReference>
<accession>A0A6V7PCX1</accession>
<dbReference type="GO" id="GO:0005634">
    <property type="term" value="C:nucleus"/>
    <property type="evidence" value="ECO:0007669"/>
    <property type="project" value="UniProtKB-SubCell"/>
</dbReference>
<comment type="catalytic activity">
    <reaction evidence="9 12">
        <text>O-phospho-L-seryl-[protein] + H2O = L-seryl-[protein] + phosphate</text>
        <dbReference type="Rhea" id="RHEA:20629"/>
        <dbReference type="Rhea" id="RHEA-COMP:9863"/>
        <dbReference type="Rhea" id="RHEA-COMP:11604"/>
        <dbReference type="ChEBI" id="CHEBI:15377"/>
        <dbReference type="ChEBI" id="CHEBI:29999"/>
        <dbReference type="ChEBI" id="CHEBI:43474"/>
        <dbReference type="ChEBI" id="CHEBI:83421"/>
        <dbReference type="EC" id="3.1.3.16"/>
    </reaction>
</comment>
<comment type="subcellular location">
    <subcellularLocation>
        <location evidence="1 12">Nucleus</location>
    </subcellularLocation>
</comment>
<comment type="similarity">
    <text evidence="2 11 12">Belongs to the RPAP2 family.</text>
</comment>
<dbReference type="EC" id="3.1.3.16" evidence="12"/>
<evidence type="ECO:0000256" key="2">
    <source>
        <dbReference type="ARBA" id="ARBA00005676"/>
    </source>
</evidence>
<protein>
    <recommendedName>
        <fullName evidence="12">RNA polymerase II subunit B1 CTD phosphatase RPAP2 homolog</fullName>
        <ecNumber evidence="12">3.1.3.16</ecNumber>
    </recommendedName>
</protein>
<keyword evidence="8 12" id="KW-0539">Nucleus</keyword>
<evidence type="ECO:0000256" key="4">
    <source>
        <dbReference type="ARBA" id="ARBA00022771"/>
    </source>
</evidence>
<feature type="region of interest" description="Disordered" evidence="13">
    <location>
        <begin position="440"/>
        <end position="486"/>
    </location>
</feature>
<comment type="catalytic activity">
    <reaction evidence="10 12">
        <text>O-phospho-L-threonyl-[protein] + H2O = L-threonyl-[protein] + phosphate</text>
        <dbReference type="Rhea" id="RHEA:47004"/>
        <dbReference type="Rhea" id="RHEA-COMP:11060"/>
        <dbReference type="Rhea" id="RHEA-COMP:11605"/>
        <dbReference type="ChEBI" id="CHEBI:15377"/>
        <dbReference type="ChEBI" id="CHEBI:30013"/>
        <dbReference type="ChEBI" id="CHEBI:43474"/>
        <dbReference type="ChEBI" id="CHEBI:61977"/>
        <dbReference type="EC" id="3.1.3.16"/>
    </reaction>
</comment>
<evidence type="ECO:0000256" key="7">
    <source>
        <dbReference type="ARBA" id="ARBA00022912"/>
    </source>
</evidence>